<sequence length="85" mass="9390">MAYSVYAGVNGPLMANSILHGFKQMEDGGYIYISVEQEKGFLRRAEPGLRMLYRMCLAACSCTMVRLQVKGMGATFSVGNLLIFI</sequence>
<reference evidence="1" key="1">
    <citation type="submission" date="2019-10" db="EMBL/GenBank/DDBJ databases">
        <title>Description of Paenibacillus glebae sp. nov.</title>
        <authorList>
            <person name="Carlier A."/>
            <person name="Qi S."/>
        </authorList>
    </citation>
    <scope>NUCLEOTIDE SEQUENCE</scope>
    <source>
        <strain evidence="1">LMG 31456</strain>
    </source>
</reference>
<proteinExistence type="predicted"/>
<organism evidence="1 2">
    <name type="scientific">Paenibacillus foliorum</name>
    <dbReference type="NCBI Taxonomy" id="2654974"/>
    <lineage>
        <taxon>Bacteria</taxon>
        <taxon>Bacillati</taxon>
        <taxon>Bacillota</taxon>
        <taxon>Bacilli</taxon>
        <taxon>Bacillales</taxon>
        <taxon>Paenibacillaceae</taxon>
        <taxon>Paenibacillus</taxon>
    </lineage>
</organism>
<dbReference type="RefSeq" id="WP_171649856.1">
    <property type="nucleotide sequence ID" value="NZ_WHOD01000003.1"/>
</dbReference>
<gene>
    <name evidence="1" type="ORF">GC093_00355</name>
</gene>
<dbReference type="AlphaFoldDB" id="A0A972GJ11"/>
<evidence type="ECO:0000313" key="1">
    <source>
        <dbReference type="EMBL" id="NOU91691.1"/>
    </source>
</evidence>
<name>A0A972GJ11_9BACL</name>
<keyword evidence="2" id="KW-1185">Reference proteome</keyword>
<dbReference type="Proteomes" id="UP000641588">
    <property type="component" value="Unassembled WGS sequence"/>
</dbReference>
<comment type="caution">
    <text evidence="1">The sequence shown here is derived from an EMBL/GenBank/DDBJ whole genome shotgun (WGS) entry which is preliminary data.</text>
</comment>
<dbReference type="EMBL" id="WHOD01000003">
    <property type="protein sequence ID" value="NOU91691.1"/>
    <property type="molecule type" value="Genomic_DNA"/>
</dbReference>
<evidence type="ECO:0000313" key="2">
    <source>
        <dbReference type="Proteomes" id="UP000641588"/>
    </source>
</evidence>
<protein>
    <submittedName>
        <fullName evidence="1">Uncharacterized protein</fullName>
    </submittedName>
</protein>
<accession>A0A972GJ11</accession>